<comment type="similarity">
    <text evidence="2">Belongs to the fatty acid desaturase CarF family.</text>
</comment>
<dbReference type="InterPro" id="IPR052864">
    <property type="entry name" value="Chloroplast_FAD_CarF"/>
</dbReference>
<evidence type="ECO:0000256" key="6">
    <source>
        <dbReference type="SAM" id="SignalP"/>
    </source>
</evidence>
<keyword evidence="5" id="KW-0472">Membrane</keyword>
<keyword evidence="3" id="KW-0812">Transmembrane</keyword>
<feature type="domain" description="Lipid desaturase" evidence="7">
    <location>
        <begin position="179"/>
        <end position="350"/>
    </location>
</feature>
<organism evidence="8">
    <name type="scientific">Ditylum brightwellii</name>
    <dbReference type="NCBI Taxonomy" id="49249"/>
    <lineage>
        <taxon>Eukaryota</taxon>
        <taxon>Sar</taxon>
        <taxon>Stramenopiles</taxon>
        <taxon>Ochrophyta</taxon>
        <taxon>Bacillariophyta</taxon>
        <taxon>Mediophyceae</taxon>
        <taxon>Lithodesmiophycidae</taxon>
        <taxon>Lithodesmiales</taxon>
        <taxon>Lithodesmiaceae</taxon>
        <taxon>Ditylum</taxon>
    </lineage>
</organism>
<dbReference type="UniPathway" id="UPA00199"/>
<proteinExistence type="inferred from homology"/>
<feature type="signal peptide" evidence="6">
    <location>
        <begin position="1"/>
        <end position="21"/>
    </location>
</feature>
<comment type="subcellular location">
    <subcellularLocation>
        <location evidence="1">Membrane</location>
        <topology evidence="1">Multi-pass membrane protein</topology>
    </subcellularLocation>
</comment>
<name>A0A6U3VEP9_9STRA</name>
<evidence type="ECO:0000256" key="4">
    <source>
        <dbReference type="ARBA" id="ARBA00022989"/>
    </source>
</evidence>
<dbReference type="AlphaFoldDB" id="A0A6U3VEP9"/>
<dbReference type="EMBL" id="HBGN01038512">
    <property type="protein sequence ID" value="CAD9356696.1"/>
    <property type="molecule type" value="Transcribed_RNA"/>
</dbReference>
<protein>
    <recommendedName>
        <fullName evidence="7">Lipid desaturase domain-containing protein</fullName>
    </recommendedName>
</protein>
<evidence type="ECO:0000256" key="5">
    <source>
        <dbReference type="ARBA" id="ARBA00023136"/>
    </source>
</evidence>
<sequence>MKFSTALSALALIAASTPSNAFAPTTSLSLGKAQSHRAQRIGLQMSADSNDMVKVSSTALKSSTLDSATAERSTVDIQQQAEEELLNAFEIEQQKSYLDDGFVFGLEGSGLERPKGKVANVVVEGDNLETQPYQVAMVGGTFLGHAAFASLAISQILQQNGGDVATTAVQTLLVTLSSWVLADLGSGILHWSVDNYGNGRTPIMGNIIAAFQGHHSAPWTITQREFGNNVHKLCIPFGIPTMALISTLAGPENGSVTLFFTVFCALEILSQEFHKWSHMTKKEVPSWVNSLMDIGLTIGRVPHAQHHIAPYDGNYCIVSGLCNKSLDESGFFRRLEHIVYNLNGIESNAWKLDAKLRARTLRGEYRLEN</sequence>
<keyword evidence="6" id="KW-0732">Signal</keyword>
<evidence type="ECO:0000256" key="3">
    <source>
        <dbReference type="ARBA" id="ARBA00022692"/>
    </source>
</evidence>
<dbReference type="GO" id="GO:0006631">
    <property type="term" value="P:fatty acid metabolic process"/>
    <property type="evidence" value="ECO:0007669"/>
    <property type="project" value="UniProtKB-UniPathway"/>
</dbReference>
<evidence type="ECO:0000256" key="1">
    <source>
        <dbReference type="ARBA" id="ARBA00004141"/>
    </source>
</evidence>
<gene>
    <name evidence="8" type="ORF">DBRI1063_LOCUS24629</name>
</gene>
<dbReference type="PANTHER" id="PTHR48140">
    <property type="entry name" value="FATTY ACID DESATURASE 4, CHLOROPLASTIC-RELATED"/>
    <property type="match status" value="1"/>
</dbReference>
<dbReference type="PANTHER" id="PTHR48140:SF1">
    <property type="entry name" value="FATTY ACID DESATURASE 4, CHLOROPLASTIC-RELATED"/>
    <property type="match status" value="1"/>
</dbReference>
<dbReference type="GO" id="GO:0016020">
    <property type="term" value="C:membrane"/>
    <property type="evidence" value="ECO:0007669"/>
    <property type="project" value="UniProtKB-SubCell"/>
</dbReference>
<accession>A0A6U3VEP9</accession>
<feature type="chain" id="PRO_5030160211" description="Lipid desaturase domain-containing protein" evidence="6">
    <location>
        <begin position="22"/>
        <end position="369"/>
    </location>
</feature>
<evidence type="ECO:0000313" key="8">
    <source>
        <dbReference type="EMBL" id="CAD9356696.1"/>
    </source>
</evidence>
<dbReference type="Pfam" id="PF10520">
    <property type="entry name" value="Lipid_desat"/>
    <property type="match status" value="1"/>
</dbReference>
<evidence type="ECO:0000259" key="7">
    <source>
        <dbReference type="Pfam" id="PF10520"/>
    </source>
</evidence>
<keyword evidence="4" id="KW-1133">Transmembrane helix</keyword>
<evidence type="ECO:0000256" key="2">
    <source>
        <dbReference type="ARBA" id="ARBA00007620"/>
    </source>
</evidence>
<reference evidence="8" key="1">
    <citation type="submission" date="2021-01" db="EMBL/GenBank/DDBJ databases">
        <authorList>
            <person name="Corre E."/>
            <person name="Pelletier E."/>
            <person name="Niang G."/>
            <person name="Scheremetjew M."/>
            <person name="Finn R."/>
            <person name="Kale V."/>
            <person name="Holt S."/>
            <person name="Cochrane G."/>
            <person name="Meng A."/>
            <person name="Brown T."/>
            <person name="Cohen L."/>
        </authorList>
    </citation>
    <scope>NUCLEOTIDE SEQUENCE</scope>
    <source>
        <strain evidence="8">Pop2</strain>
    </source>
</reference>
<dbReference type="InterPro" id="IPR019547">
    <property type="entry name" value="Lipid_desat"/>
</dbReference>